<comment type="similarity">
    <text evidence="4 7">Belongs to the glucosamine/galactosamine-6-phosphate isomerase family. 6-phosphogluconolactonase subfamily.</text>
</comment>
<sequence>MDIHRFDNCEMLHEEFANRLIQILDEAITARGEAYLAVSGGKTPAALFEVMAGKDLNWDAVSVILVDERWNTAQDSDSNEWMVRNCLLKNKAAAAAFINFSTQNSTIEEAVGEAEAKLARIPLFDAVILGMGEDGHTASLFPGSRELEYGLSNFAKDVIALTTTQAPFQRITLTKPRLLRTRKLFLQLVGENKMRVFQEALADNDALTMPIRAFINQPATRLQVMFAPS</sequence>
<dbReference type="NCBIfam" id="TIGR01198">
    <property type="entry name" value="pgl"/>
    <property type="match status" value="1"/>
</dbReference>
<reference evidence="9 10" key="1">
    <citation type="submission" date="2017-02" db="EMBL/GenBank/DDBJ databases">
        <title>Legionella quilivanii strain from human: case report and whole genome sequencing analysis.</title>
        <authorList>
            <person name="Lalancette C."/>
            <person name="Leduc J.-M."/>
            <person name="Levesque S."/>
            <person name="Fournier E."/>
            <person name="Saoud J."/>
            <person name="Faucher S.P."/>
            <person name="Bernard K."/>
            <person name="Martineau C."/>
            <person name="Longtin J."/>
        </authorList>
    </citation>
    <scope>NUCLEOTIDE SEQUENCE [LARGE SCALE GENOMIC DNA]</scope>
    <source>
        <strain evidence="9 10">ID143958</strain>
    </source>
</reference>
<protein>
    <recommendedName>
        <fullName evidence="6 7">6-phosphogluconolactonase</fullName>
        <shortName evidence="7">6PGL</shortName>
        <ecNumber evidence="5 7">3.1.1.31</ecNumber>
    </recommendedName>
</protein>
<dbReference type="PANTHER" id="PTHR11054:SF0">
    <property type="entry name" value="6-PHOSPHOGLUCONOLACTONASE"/>
    <property type="match status" value="1"/>
</dbReference>
<dbReference type="AlphaFoldDB" id="A0A364LMB8"/>
<evidence type="ECO:0000256" key="5">
    <source>
        <dbReference type="ARBA" id="ARBA00013198"/>
    </source>
</evidence>
<dbReference type="Proteomes" id="UP000249458">
    <property type="component" value="Unassembled WGS sequence"/>
</dbReference>
<organism evidence="9 10">
    <name type="scientific">Legionella quinlivanii</name>
    <dbReference type="NCBI Taxonomy" id="45073"/>
    <lineage>
        <taxon>Bacteria</taxon>
        <taxon>Pseudomonadati</taxon>
        <taxon>Pseudomonadota</taxon>
        <taxon>Gammaproteobacteria</taxon>
        <taxon>Legionellales</taxon>
        <taxon>Legionellaceae</taxon>
        <taxon>Legionella</taxon>
    </lineage>
</organism>
<evidence type="ECO:0000313" key="10">
    <source>
        <dbReference type="Proteomes" id="UP000249458"/>
    </source>
</evidence>
<dbReference type="Pfam" id="PF01182">
    <property type="entry name" value="Glucosamine_iso"/>
    <property type="match status" value="1"/>
</dbReference>
<dbReference type="InterPro" id="IPR039104">
    <property type="entry name" value="6PGL"/>
</dbReference>
<keyword evidence="7" id="KW-0378">Hydrolase</keyword>
<comment type="function">
    <text evidence="2 7">Hydrolysis of 6-phosphogluconolactone to 6-phosphogluconate.</text>
</comment>
<name>A0A364LMB8_9GAMM</name>
<evidence type="ECO:0000256" key="6">
    <source>
        <dbReference type="ARBA" id="ARBA00020337"/>
    </source>
</evidence>
<evidence type="ECO:0000256" key="4">
    <source>
        <dbReference type="ARBA" id="ARBA00010662"/>
    </source>
</evidence>
<dbReference type="InterPro" id="IPR006148">
    <property type="entry name" value="Glc/Gal-6P_isomerase"/>
</dbReference>
<proteinExistence type="inferred from homology"/>
<evidence type="ECO:0000313" key="9">
    <source>
        <dbReference type="EMBL" id="RAP38009.1"/>
    </source>
</evidence>
<evidence type="ECO:0000259" key="8">
    <source>
        <dbReference type="Pfam" id="PF01182"/>
    </source>
</evidence>
<evidence type="ECO:0000256" key="1">
    <source>
        <dbReference type="ARBA" id="ARBA00000832"/>
    </source>
</evidence>
<dbReference type="InterPro" id="IPR005900">
    <property type="entry name" value="6-phosphogluconolactonase_DevB"/>
</dbReference>
<comment type="caution">
    <text evidence="9">The sequence shown here is derived from an EMBL/GenBank/DDBJ whole genome shotgun (WGS) entry which is preliminary data.</text>
</comment>
<comment type="pathway">
    <text evidence="3 7">Carbohydrate degradation; pentose phosphate pathway; D-ribulose 5-phosphate from D-glucose 6-phosphate (oxidative stage): step 2/3.</text>
</comment>
<dbReference type="GO" id="GO:0017057">
    <property type="term" value="F:6-phosphogluconolactonase activity"/>
    <property type="evidence" value="ECO:0007669"/>
    <property type="project" value="UniProtKB-UniRule"/>
</dbReference>
<dbReference type="SUPFAM" id="SSF100950">
    <property type="entry name" value="NagB/RpiA/CoA transferase-like"/>
    <property type="match status" value="1"/>
</dbReference>
<gene>
    <name evidence="7" type="primary">pgl</name>
    <name evidence="9" type="ORF">B1207_03200</name>
</gene>
<comment type="catalytic activity">
    <reaction evidence="1 7">
        <text>6-phospho-D-glucono-1,5-lactone + H2O = 6-phospho-D-gluconate + H(+)</text>
        <dbReference type="Rhea" id="RHEA:12556"/>
        <dbReference type="ChEBI" id="CHEBI:15377"/>
        <dbReference type="ChEBI" id="CHEBI:15378"/>
        <dbReference type="ChEBI" id="CHEBI:57955"/>
        <dbReference type="ChEBI" id="CHEBI:58759"/>
        <dbReference type="EC" id="3.1.1.31"/>
    </reaction>
</comment>
<dbReference type="PANTHER" id="PTHR11054">
    <property type="entry name" value="6-PHOSPHOGLUCONOLACTONASE"/>
    <property type="match status" value="1"/>
</dbReference>
<evidence type="ECO:0000256" key="7">
    <source>
        <dbReference type="RuleBase" id="RU365095"/>
    </source>
</evidence>
<dbReference type="RefSeq" id="WP_112218558.1">
    <property type="nucleotide sequence ID" value="NZ_MVJN01000002.1"/>
</dbReference>
<dbReference type="EC" id="3.1.1.31" evidence="5 7"/>
<dbReference type="InterPro" id="IPR037171">
    <property type="entry name" value="NagB/RpiA_transferase-like"/>
</dbReference>
<dbReference type="UniPathway" id="UPA00115">
    <property type="reaction ID" value="UER00409"/>
</dbReference>
<dbReference type="GO" id="GO:0005975">
    <property type="term" value="P:carbohydrate metabolic process"/>
    <property type="evidence" value="ECO:0007669"/>
    <property type="project" value="UniProtKB-UniRule"/>
</dbReference>
<evidence type="ECO:0000256" key="3">
    <source>
        <dbReference type="ARBA" id="ARBA00004961"/>
    </source>
</evidence>
<feature type="domain" description="Glucosamine/galactosamine-6-phosphate isomerase" evidence="8">
    <location>
        <begin position="10"/>
        <end position="214"/>
    </location>
</feature>
<dbReference type="CDD" id="cd01400">
    <property type="entry name" value="6PGL"/>
    <property type="match status" value="1"/>
</dbReference>
<dbReference type="Gene3D" id="3.40.50.1360">
    <property type="match status" value="1"/>
</dbReference>
<dbReference type="GO" id="GO:0006098">
    <property type="term" value="P:pentose-phosphate shunt"/>
    <property type="evidence" value="ECO:0007669"/>
    <property type="project" value="UniProtKB-UniPathway"/>
</dbReference>
<accession>A0A364LMB8</accession>
<dbReference type="EMBL" id="MVJN01000002">
    <property type="protein sequence ID" value="RAP38009.1"/>
    <property type="molecule type" value="Genomic_DNA"/>
</dbReference>
<evidence type="ECO:0000256" key="2">
    <source>
        <dbReference type="ARBA" id="ARBA00002681"/>
    </source>
</evidence>